<feature type="domain" description="Glycosyltransferase 2-like prokaryotic type" evidence="1">
    <location>
        <begin position="5"/>
        <end position="249"/>
    </location>
</feature>
<organism evidence="2">
    <name type="scientific">Leptolyngbya sp. NK1-12</name>
    <dbReference type="NCBI Taxonomy" id="2547451"/>
    <lineage>
        <taxon>Bacteria</taxon>
        <taxon>Bacillati</taxon>
        <taxon>Cyanobacteriota</taxon>
        <taxon>Cyanophyceae</taxon>
        <taxon>Leptolyngbyales</taxon>
        <taxon>Leptolyngbyaceae</taxon>
        <taxon>Leptolyngbya group</taxon>
        <taxon>Leptolyngbya</taxon>
    </lineage>
</organism>
<gene>
    <name evidence="2" type="ORF">HJG54_13680</name>
</gene>
<dbReference type="SUPFAM" id="SSF53448">
    <property type="entry name" value="Nucleotide-diphospho-sugar transferases"/>
    <property type="match status" value="1"/>
</dbReference>
<dbReference type="RefSeq" id="WP_316435550.1">
    <property type="nucleotide sequence ID" value="NZ_CP053586.1"/>
</dbReference>
<proteinExistence type="predicted"/>
<sequence>MPIISVVIPAYNAEQTILETLASVQNQTFSDIEIIVINDGSTDRTLELVQSVNDSRIKIFSDQNGGLPVARNRGISYAIGELITFIDADDLWTPDKLELQLKVLQQHPEASVAYSWSCLIGQEGSLLARYHPIYFQGDVYHQLLLNNFIANGSNILVYKEAAESIGGFDSTLKSVEDWDFYLRLAAKYQFVVVPEWQILYRQSPNAMTSKVEVMEAEALKVIEKAYRNAPLQYHSLKNRSLAWIHQYCTQQYLKNSTDLRGVQMAAYKLLTAIRFYPPILLDAYTRNLVKWLIKRWIILMIH</sequence>
<dbReference type="EMBL" id="CP053586">
    <property type="protein sequence ID" value="WNZ23802.1"/>
    <property type="molecule type" value="Genomic_DNA"/>
</dbReference>
<dbReference type="Gene3D" id="3.90.550.10">
    <property type="entry name" value="Spore Coat Polysaccharide Biosynthesis Protein SpsA, Chain A"/>
    <property type="match status" value="1"/>
</dbReference>
<dbReference type="AlphaFoldDB" id="A0AA96WUW3"/>
<dbReference type="PANTHER" id="PTHR43685">
    <property type="entry name" value="GLYCOSYLTRANSFERASE"/>
    <property type="match status" value="1"/>
</dbReference>
<evidence type="ECO:0000259" key="1">
    <source>
        <dbReference type="Pfam" id="PF10111"/>
    </source>
</evidence>
<accession>A0AA96WUW3</accession>
<dbReference type="InterPro" id="IPR029044">
    <property type="entry name" value="Nucleotide-diphossugar_trans"/>
</dbReference>
<protein>
    <submittedName>
        <fullName evidence="2">Glycosyltransferase</fullName>
    </submittedName>
</protein>
<dbReference type="InterPro" id="IPR050834">
    <property type="entry name" value="Glycosyltransf_2"/>
</dbReference>
<dbReference type="PANTHER" id="PTHR43685:SF2">
    <property type="entry name" value="GLYCOSYLTRANSFERASE 2-LIKE DOMAIN-CONTAINING PROTEIN"/>
    <property type="match status" value="1"/>
</dbReference>
<reference evidence="2" key="1">
    <citation type="submission" date="2020-05" db="EMBL/GenBank/DDBJ databases">
        <authorList>
            <person name="Zhu T."/>
            <person name="Keshari N."/>
            <person name="Lu X."/>
        </authorList>
    </citation>
    <scope>NUCLEOTIDE SEQUENCE</scope>
    <source>
        <strain evidence="2">NK1-12</strain>
    </source>
</reference>
<dbReference type="CDD" id="cd00761">
    <property type="entry name" value="Glyco_tranf_GTA_type"/>
    <property type="match status" value="1"/>
</dbReference>
<dbReference type="InterPro" id="IPR019290">
    <property type="entry name" value="GlycosylTrfase-like_prok"/>
</dbReference>
<dbReference type="GO" id="GO:0044010">
    <property type="term" value="P:single-species biofilm formation"/>
    <property type="evidence" value="ECO:0007669"/>
    <property type="project" value="TreeGrafter"/>
</dbReference>
<name>A0AA96WUW3_9CYAN</name>
<dbReference type="Pfam" id="PF10111">
    <property type="entry name" value="Glyco_tranf_2_2"/>
    <property type="match status" value="1"/>
</dbReference>
<evidence type="ECO:0000313" key="2">
    <source>
        <dbReference type="EMBL" id="WNZ23802.1"/>
    </source>
</evidence>